<dbReference type="PANTHER" id="PTHR39555:SF1">
    <property type="entry name" value="TYPE IV PILUS INNER MEMBRANE COMPONENT PILO"/>
    <property type="match status" value="1"/>
</dbReference>
<dbReference type="Gene3D" id="3.30.70.60">
    <property type="match status" value="1"/>
</dbReference>
<sequence>MRLEKSWPFILMVWGGALLVFLYFLLQPLIFELDRIKQERENLAQQVLRLERRVASLRAMEKRLEELRSTVEAIEARLPQEKEVPQLLLAVEDAAFLSDSEVESLTPQALRNEKDYTEVPLKIKLRSSYRGTLLFLNTLRRIPRLIQLEEISFVPGSEGGFDVDLTLKTYILGVSGGNR</sequence>
<dbReference type="RefSeq" id="WP_369017492.1">
    <property type="nucleotide sequence ID" value="NZ_CP121689.1"/>
</dbReference>
<evidence type="ECO:0000256" key="1">
    <source>
        <dbReference type="SAM" id="Coils"/>
    </source>
</evidence>
<gene>
    <name evidence="3" type="primary">pilO</name>
    <name evidence="3" type="ORF">QBE54_07025</name>
</gene>
<organism evidence="3 4">
    <name type="scientific">Thermatribacter velox</name>
    <dbReference type="NCBI Taxonomy" id="3039681"/>
    <lineage>
        <taxon>Bacteria</taxon>
        <taxon>Pseudomonadati</taxon>
        <taxon>Atribacterota</taxon>
        <taxon>Atribacteria</taxon>
        <taxon>Atribacterales</taxon>
        <taxon>Thermatribacteraceae</taxon>
        <taxon>Thermatribacter</taxon>
    </lineage>
</organism>
<accession>A0ABZ2Y8J2</accession>
<evidence type="ECO:0000256" key="2">
    <source>
        <dbReference type="SAM" id="Phobius"/>
    </source>
</evidence>
<evidence type="ECO:0000313" key="3">
    <source>
        <dbReference type="EMBL" id="WZL75345.1"/>
    </source>
</evidence>
<proteinExistence type="predicted"/>
<name>A0ABZ2Y8J2_9BACT</name>
<dbReference type="Pfam" id="PF04350">
    <property type="entry name" value="PilO"/>
    <property type="match status" value="1"/>
</dbReference>
<dbReference type="EMBL" id="CP121689">
    <property type="protein sequence ID" value="WZL75345.1"/>
    <property type="molecule type" value="Genomic_DNA"/>
</dbReference>
<keyword evidence="2" id="KW-1133">Transmembrane helix</keyword>
<feature type="coiled-coil region" evidence="1">
    <location>
        <begin position="33"/>
        <end position="84"/>
    </location>
</feature>
<dbReference type="InterPro" id="IPR014717">
    <property type="entry name" value="Transl_elong_EF1B/ribsomal_bS6"/>
</dbReference>
<keyword evidence="2" id="KW-0472">Membrane</keyword>
<keyword evidence="1" id="KW-0175">Coiled coil</keyword>
<feature type="transmembrane region" description="Helical" evidence="2">
    <location>
        <begin position="6"/>
        <end position="26"/>
    </location>
</feature>
<dbReference type="PANTHER" id="PTHR39555">
    <property type="entry name" value="FIMBRIAL ASSEMBLY PROTEIN PILO-LIKE PROTEIN-RELATED"/>
    <property type="match status" value="1"/>
</dbReference>
<dbReference type="Proteomes" id="UP001461341">
    <property type="component" value="Chromosome"/>
</dbReference>
<reference evidence="3 4" key="1">
    <citation type="submission" date="2023-03" db="EMBL/GenBank/DDBJ databases">
        <title>Novel Species.</title>
        <authorList>
            <person name="Ma S."/>
        </authorList>
    </citation>
    <scope>NUCLEOTIDE SEQUENCE [LARGE SCALE GENOMIC DNA]</scope>
    <source>
        <strain evidence="3 4">B11</strain>
    </source>
</reference>
<evidence type="ECO:0000313" key="4">
    <source>
        <dbReference type="Proteomes" id="UP001461341"/>
    </source>
</evidence>
<keyword evidence="4" id="KW-1185">Reference proteome</keyword>
<keyword evidence="2" id="KW-0812">Transmembrane</keyword>
<dbReference type="InterPro" id="IPR007445">
    <property type="entry name" value="PilO"/>
</dbReference>
<protein>
    <submittedName>
        <fullName evidence="3">Type 4a pilus biogenesis protein PilO</fullName>
    </submittedName>
</protein>